<dbReference type="Proteomes" id="UP001140087">
    <property type="component" value="Unassembled WGS sequence"/>
</dbReference>
<reference evidence="1" key="1">
    <citation type="submission" date="2022-07" db="EMBL/GenBank/DDBJ databases">
        <title>Phylogenomic reconstructions and comparative analyses of Kickxellomycotina fungi.</title>
        <authorList>
            <person name="Reynolds N.K."/>
            <person name="Stajich J.E."/>
            <person name="Barry K."/>
            <person name="Grigoriev I.V."/>
            <person name="Crous P."/>
            <person name="Smith M.E."/>
        </authorList>
    </citation>
    <scope>NUCLEOTIDE SEQUENCE</scope>
    <source>
        <strain evidence="1">BCRC 34780</strain>
    </source>
</reference>
<keyword evidence="2" id="KW-1185">Reference proteome</keyword>
<sequence>PRAGDEEWLAELLSASQSASRFSAAMTDGPYGRSMHSLAGSHVTGDSVPFESTVHLNMAFDGARRHPRGRRHSIGTQADVPIFASHSGGSSRLLTPVTLRSSIAATTTAASDHAGPGGDRASRSSMYLAMLADAFSAGDRDSAGAARFSAPMLVQSSIPNFPRPPLHCGSPYGDGDDAGSAMGGGSEMPQASALPVPLSADSVAAWDARRQGPDGPAPRSLRELPAGSKRLSRNHPGRGTVLVRRQITPDRSSTASTQSHLAGDSSESAAEAASSEDRQGAPKQLGRDDGESGERAGGVVCKRISRNLQLQLWRDTVPGDVLRALTHETVARQEAIHEVICTEQGYLRDLELIDPVFVAPLLASPTVMAPGQAGEFVHMLFFNYQCLVANSRQLCARLTARQALGAVVQHIGDIFDEWADSLSVFVEYAVHVPVAQCELEAELLRNERLAQFLLDAEAAPKARRLPIQSFLGRPAARLARYPLLLNAVIKRSPADGDEARRLQSAVAKVRRALTEIDRRTGEAAGALRMRHISQRLRLVRGARESLALDSPARQLVNEGVLYLPDGQQVLVFLFDNSLIMAVEERVPYAKSISRYAADERIIPISMLDVHLPPAESGPLMGIRGALGL</sequence>
<proteinExistence type="predicted"/>
<dbReference type="EMBL" id="JANBUN010002395">
    <property type="protein sequence ID" value="KAJ2794746.1"/>
    <property type="molecule type" value="Genomic_DNA"/>
</dbReference>
<gene>
    <name evidence="1" type="primary">ROM2_2</name>
    <name evidence="1" type="ORF">H4R21_005381</name>
</gene>
<evidence type="ECO:0000313" key="1">
    <source>
        <dbReference type="EMBL" id="KAJ2794746.1"/>
    </source>
</evidence>
<evidence type="ECO:0000313" key="2">
    <source>
        <dbReference type="Proteomes" id="UP001140087"/>
    </source>
</evidence>
<organism evidence="1 2">
    <name type="scientific">Coemansia helicoidea</name>
    <dbReference type="NCBI Taxonomy" id="1286919"/>
    <lineage>
        <taxon>Eukaryota</taxon>
        <taxon>Fungi</taxon>
        <taxon>Fungi incertae sedis</taxon>
        <taxon>Zoopagomycota</taxon>
        <taxon>Kickxellomycotina</taxon>
        <taxon>Kickxellomycetes</taxon>
        <taxon>Kickxellales</taxon>
        <taxon>Kickxellaceae</taxon>
        <taxon>Coemansia</taxon>
    </lineage>
</organism>
<feature type="non-terminal residue" evidence="1">
    <location>
        <position position="1"/>
    </location>
</feature>
<name>A0ACC1KUA9_9FUNG</name>
<protein>
    <submittedName>
        <fullName evidence="1">RHO1 GDP-GTP exchange protein 2</fullName>
    </submittedName>
</protein>
<comment type="caution">
    <text evidence="1">The sequence shown here is derived from an EMBL/GenBank/DDBJ whole genome shotgun (WGS) entry which is preliminary data.</text>
</comment>
<accession>A0ACC1KUA9</accession>
<feature type="non-terminal residue" evidence="1">
    <location>
        <position position="628"/>
    </location>
</feature>